<keyword evidence="7" id="KW-0804">Transcription</keyword>
<keyword evidence="6" id="KW-0238">DNA-binding</keyword>
<dbReference type="GO" id="GO:0006357">
    <property type="term" value="P:regulation of transcription by RNA polymerase II"/>
    <property type="evidence" value="ECO:0007669"/>
    <property type="project" value="TreeGrafter"/>
</dbReference>
<evidence type="ECO:0000313" key="11">
    <source>
        <dbReference type="EMBL" id="KZV34147.1"/>
    </source>
</evidence>
<dbReference type="GO" id="GO:0000978">
    <property type="term" value="F:RNA polymerase II cis-regulatory region sequence-specific DNA binding"/>
    <property type="evidence" value="ECO:0007669"/>
    <property type="project" value="TreeGrafter"/>
</dbReference>
<dbReference type="GO" id="GO:0005634">
    <property type="term" value="C:nucleus"/>
    <property type="evidence" value="ECO:0007669"/>
    <property type="project" value="UniProtKB-SubCell"/>
</dbReference>
<evidence type="ECO:0000259" key="10">
    <source>
        <dbReference type="SMART" id="SM00415"/>
    </source>
</evidence>
<evidence type="ECO:0000256" key="3">
    <source>
        <dbReference type="ARBA" id="ARBA00022553"/>
    </source>
</evidence>
<evidence type="ECO:0000256" key="1">
    <source>
        <dbReference type="ARBA" id="ARBA00004123"/>
    </source>
</evidence>
<protein>
    <submittedName>
        <fullName evidence="11">Heat stress transcription factor A-6b</fullName>
    </submittedName>
</protein>
<reference evidence="11 12" key="1">
    <citation type="journal article" date="2015" name="Proc. Natl. Acad. Sci. U.S.A.">
        <title>The resurrection genome of Boea hygrometrica: A blueprint for survival of dehydration.</title>
        <authorList>
            <person name="Xiao L."/>
            <person name="Yang G."/>
            <person name="Zhang L."/>
            <person name="Yang X."/>
            <person name="Zhao S."/>
            <person name="Ji Z."/>
            <person name="Zhou Q."/>
            <person name="Hu M."/>
            <person name="Wang Y."/>
            <person name="Chen M."/>
            <person name="Xu Y."/>
            <person name="Jin H."/>
            <person name="Xiao X."/>
            <person name="Hu G."/>
            <person name="Bao F."/>
            <person name="Hu Y."/>
            <person name="Wan P."/>
            <person name="Li L."/>
            <person name="Deng X."/>
            <person name="Kuang T."/>
            <person name="Xiang C."/>
            <person name="Zhu J.K."/>
            <person name="Oliver M.J."/>
            <person name="He Y."/>
        </authorList>
    </citation>
    <scope>NUCLEOTIDE SEQUENCE [LARGE SCALE GENOMIC DNA]</scope>
    <source>
        <strain evidence="12">cv. XS01</strain>
    </source>
</reference>
<dbReference type="PRINTS" id="PR00056">
    <property type="entry name" value="HSFDOMAIN"/>
</dbReference>
<keyword evidence="5" id="KW-0346">Stress response</keyword>
<dbReference type="PANTHER" id="PTHR10015">
    <property type="entry name" value="HEAT SHOCK TRANSCRIPTION FACTOR"/>
    <property type="match status" value="1"/>
</dbReference>
<dbReference type="InterPro" id="IPR036388">
    <property type="entry name" value="WH-like_DNA-bd_sf"/>
</dbReference>
<dbReference type="GO" id="GO:0003700">
    <property type="term" value="F:DNA-binding transcription factor activity"/>
    <property type="evidence" value="ECO:0007669"/>
    <property type="project" value="InterPro"/>
</dbReference>
<evidence type="ECO:0000256" key="2">
    <source>
        <dbReference type="ARBA" id="ARBA00011233"/>
    </source>
</evidence>
<gene>
    <name evidence="11" type="ORF">F511_15266</name>
</gene>
<comment type="similarity">
    <text evidence="9">Belongs to the HSF family.</text>
</comment>
<organism evidence="11 12">
    <name type="scientific">Dorcoceras hygrometricum</name>
    <dbReference type="NCBI Taxonomy" id="472368"/>
    <lineage>
        <taxon>Eukaryota</taxon>
        <taxon>Viridiplantae</taxon>
        <taxon>Streptophyta</taxon>
        <taxon>Embryophyta</taxon>
        <taxon>Tracheophyta</taxon>
        <taxon>Spermatophyta</taxon>
        <taxon>Magnoliopsida</taxon>
        <taxon>eudicotyledons</taxon>
        <taxon>Gunneridae</taxon>
        <taxon>Pentapetalae</taxon>
        <taxon>asterids</taxon>
        <taxon>lamiids</taxon>
        <taxon>Lamiales</taxon>
        <taxon>Gesneriaceae</taxon>
        <taxon>Didymocarpoideae</taxon>
        <taxon>Trichosporeae</taxon>
        <taxon>Loxocarpinae</taxon>
        <taxon>Dorcoceras</taxon>
    </lineage>
</organism>
<dbReference type="SUPFAM" id="SSF46785">
    <property type="entry name" value="Winged helix' DNA-binding domain"/>
    <property type="match status" value="1"/>
</dbReference>
<name>A0A2Z7BJA4_9LAMI</name>
<keyword evidence="8" id="KW-0539">Nucleus</keyword>
<evidence type="ECO:0000313" key="12">
    <source>
        <dbReference type="Proteomes" id="UP000250235"/>
    </source>
</evidence>
<evidence type="ECO:0000256" key="5">
    <source>
        <dbReference type="ARBA" id="ARBA00023016"/>
    </source>
</evidence>
<dbReference type="EMBL" id="KV005218">
    <property type="protein sequence ID" value="KZV34147.1"/>
    <property type="molecule type" value="Genomic_DNA"/>
</dbReference>
<feature type="domain" description="HSF-type DNA-binding" evidence="10">
    <location>
        <begin position="38"/>
        <end position="126"/>
    </location>
</feature>
<comment type="subunit">
    <text evidence="2">Homotrimer.</text>
</comment>
<evidence type="ECO:0000256" key="4">
    <source>
        <dbReference type="ARBA" id="ARBA00023015"/>
    </source>
</evidence>
<keyword evidence="3" id="KW-0597">Phosphoprotein</keyword>
<dbReference type="Pfam" id="PF00447">
    <property type="entry name" value="HSF_DNA-bind"/>
    <property type="match status" value="1"/>
</dbReference>
<accession>A0A2Z7BJA4</accession>
<comment type="subcellular location">
    <subcellularLocation>
        <location evidence="1">Nucleus</location>
    </subcellularLocation>
</comment>
<sequence>MNYSIDFVKEEYVGSTSSQDWDNEEVIPRPLEALLETAPPPFLSKTYDFVDDPSTDDVVSWSRGNNSFIVWNPQSFAANLLPQYFKHNNFSSFLRGFSKVDPDKWEFANKGFLRGQRHILKNIIRRKTQHPSSQTLRKNLDSCVEVENFGLDAGIDRLRPNKQILMKEFVELKQKQERTLSCLKTMEQRLKRAEMKQNQAANFIAKAVQNPNLLQQMLRPEHQKLELEEVKDNKRRRRILDATNVGLGELVVCEGETHNLFTVGKFGFPELGQGSVGNAHKNDVGNIGQFGYGNFVKLEREEYGELPRFGDLELEKLALSMQKPKLIVEEKSSDKGSCKPVDGGFRDEMLTEEIGDIGTFWDEDGENGLAEHNWDSWFQS</sequence>
<evidence type="ECO:0000256" key="8">
    <source>
        <dbReference type="ARBA" id="ARBA00023242"/>
    </source>
</evidence>
<evidence type="ECO:0000256" key="9">
    <source>
        <dbReference type="RuleBase" id="RU004020"/>
    </source>
</evidence>
<dbReference type="OrthoDB" id="60033at2759"/>
<dbReference type="Gene3D" id="1.10.10.10">
    <property type="entry name" value="Winged helix-like DNA-binding domain superfamily/Winged helix DNA-binding domain"/>
    <property type="match status" value="1"/>
</dbReference>
<dbReference type="SMART" id="SM00415">
    <property type="entry name" value="HSF"/>
    <property type="match status" value="1"/>
</dbReference>
<keyword evidence="4" id="KW-0805">Transcription regulation</keyword>
<proteinExistence type="inferred from homology"/>
<dbReference type="InterPro" id="IPR036390">
    <property type="entry name" value="WH_DNA-bd_sf"/>
</dbReference>
<dbReference type="GO" id="GO:0034605">
    <property type="term" value="P:cellular response to heat"/>
    <property type="evidence" value="ECO:0007669"/>
    <property type="project" value="TreeGrafter"/>
</dbReference>
<dbReference type="AlphaFoldDB" id="A0A2Z7BJA4"/>
<evidence type="ECO:0000256" key="7">
    <source>
        <dbReference type="ARBA" id="ARBA00023163"/>
    </source>
</evidence>
<dbReference type="InterPro" id="IPR000232">
    <property type="entry name" value="HSF_DNA-bd"/>
</dbReference>
<dbReference type="FunFam" id="1.10.10.10:FF:000037">
    <property type="entry name" value="Heat stress transcription factor B-4"/>
    <property type="match status" value="1"/>
</dbReference>
<evidence type="ECO:0000256" key="6">
    <source>
        <dbReference type="ARBA" id="ARBA00023125"/>
    </source>
</evidence>
<keyword evidence="12" id="KW-1185">Reference proteome</keyword>
<dbReference type="PANTHER" id="PTHR10015:SF334">
    <property type="entry name" value="HEAT STRESS TRANSCRIPTION FACTOR A-6B"/>
    <property type="match status" value="1"/>
</dbReference>
<dbReference type="Proteomes" id="UP000250235">
    <property type="component" value="Unassembled WGS sequence"/>
</dbReference>